<dbReference type="InterPro" id="IPR019861">
    <property type="entry name" value="PorP/SprF_Bacteroidetes"/>
</dbReference>
<dbReference type="NCBIfam" id="TIGR03519">
    <property type="entry name" value="T9SS_PorP_fam"/>
    <property type="match status" value="1"/>
</dbReference>
<dbReference type="AlphaFoldDB" id="A0A2U2BB54"/>
<organism evidence="1 2">
    <name type="scientific">Marinilabilia rubra</name>
    <dbReference type="NCBI Taxonomy" id="2162893"/>
    <lineage>
        <taxon>Bacteria</taxon>
        <taxon>Pseudomonadati</taxon>
        <taxon>Bacteroidota</taxon>
        <taxon>Bacteroidia</taxon>
        <taxon>Marinilabiliales</taxon>
        <taxon>Marinilabiliaceae</taxon>
        <taxon>Marinilabilia</taxon>
    </lineage>
</organism>
<name>A0A2U2BB54_9BACT</name>
<dbReference type="Proteomes" id="UP000244956">
    <property type="component" value="Unassembled WGS sequence"/>
</dbReference>
<dbReference type="Pfam" id="PF11751">
    <property type="entry name" value="PorP_SprF"/>
    <property type="match status" value="1"/>
</dbReference>
<reference evidence="1 2" key="1">
    <citation type="submission" date="2018-05" db="EMBL/GenBank/DDBJ databases">
        <title>Marinilabilia rubrum sp. nov., isolated from saltern sediment.</title>
        <authorList>
            <person name="Zhang R."/>
        </authorList>
    </citation>
    <scope>NUCLEOTIDE SEQUENCE [LARGE SCALE GENOMIC DNA]</scope>
    <source>
        <strain evidence="1 2">WTE16</strain>
    </source>
</reference>
<evidence type="ECO:0000313" key="2">
    <source>
        <dbReference type="Proteomes" id="UP000244956"/>
    </source>
</evidence>
<protein>
    <recommendedName>
        <fullName evidence="3">Type IX secretion system membrane protein PorP/SprF</fullName>
    </recommendedName>
</protein>
<evidence type="ECO:0008006" key="3">
    <source>
        <dbReference type="Google" id="ProtNLM"/>
    </source>
</evidence>
<sequence>MAFFAAALVFLFPSETKAQQEPQYTQYMFNPVSVNPAYAGTRNALNMLFLSRLQWSGMEGAPRTYDFTVHTPLNNYKMGLGLSVISDNYGPVKNLYINVSYSYRVNISESMMLSMGIKGGVYNYHVGLADLYTGIAEADPAFSKDIEQSFKPNAGFGIYLYTDDFYFGASAPKLIETKLNGDQTTTSTVGDLKRHFYLMTGAVFDLGPEVRFKPSVITRMVEGAPFSADAAAQFLFKERFWAGGSYRLEDAVAILAGFQINNQLMVGYSYDIPISDLQPFNNGSHEIVISYDFDQFVKDKLASPRFF</sequence>
<gene>
    <name evidence="1" type="ORF">DDZ16_04930</name>
</gene>
<keyword evidence="2" id="KW-1185">Reference proteome</keyword>
<accession>A0A2U2BB54</accession>
<evidence type="ECO:0000313" key="1">
    <source>
        <dbReference type="EMBL" id="PWE00288.1"/>
    </source>
</evidence>
<dbReference type="OrthoDB" id="1320396at2"/>
<dbReference type="EMBL" id="QEWP01000003">
    <property type="protein sequence ID" value="PWE00288.1"/>
    <property type="molecule type" value="Genomic_DNA"/>
</dbReference>
<proteinExistence type="predicted"/>
<comment type="caution">
    <text evidence="1">The sequence shown here is derived from an EMBL/GenBank/DDBJ whole genome shotgun (WGS) entry which is preliminary data.</text>
</comment>